<dbReference type="InterPro" id="IPR006501">
    <property type="entry name" value="Pectinesterase_inhib_dom"/>
</dbReference>
<evidence type="ECO:0000313" key="4">
    <source>
        <dbReference type="EMBL" id="OVA00720.1"/>
    </source>
</evidence>
<feature type="chain" id="PRO_5012713122" evidence="2">
    <location>
        <begin position="31"/>
        <end position="219"/>
    </location>
</feature>
<evidence type="ECO:0000313" key="5">
    <source>
        <dbReference type="Proteomes" id="UP000195402"/>
    </source>
</evidence>
<proteinExistence type="predicted"/>
<keyword evidence="5" id="KW-1185">Reference proteome</keyword>
<evidence type="ECO:0000259" key="3">
    <source>
        <dbReference type="SMART" id="SM00856"/>
    </source>
</evidence>
<feature type="signal peptide" evidence="2">
    <location>
        <begin position="1"/>
        <end position="30"/>
    </location>
</feature>
<dbReference type="Gene3D" id="1.20.140.40">
    <property type="entry name" value="Invertase/pectin methylesterase inhibitor family protein"/>
    <property type="match status" value="1"/>
</dbReference>
<dbReference type="InParanoid" id="A0A200PR75"/>
<dbReference type="EMBL" id="MVGT01004287">
    <property type="protein sequence ID" value="OVA00720.1"/>
    <property type="molecule type" value="Genomic_DNA"/>
</dbReference>
<name>A0A200PR75_MACCD</name>
<dbReference type="PANTHER" id="PTHR31080:SF261">
    <property type="entry name" value="OS12G0128900 PROTEIN"/>
    <property type="match status" value="1"/>
</dbReference>
<dbReference type="SMART" id="SM00856">
    <property type="entry name" value="PMEI"/>
    <property type="match status" value="1"/>
</dbReference>
<dbReference type="AlphaFoldDB" id="A0A200PR75"/>
<dbReference type="PANTHER" id="PTHR31080">
    <property type="entry name" value="PECTINESTERASE INHIBITOR-LIKE"/>
    <property type="match status" value="1"/>
</dbReference>
<gene>
    <name evidence="4" type="ORF">BVC80_9083g4</name>
</gene>
<evidence type="ECO:0000256" key="2">
    <source>
        <dbReference type="SAM" id="SignalP"/>
    </source>
</evidence>
<dbReference type="SUPFAM" id="SSF101148">
    <property type="entry name" value="Plant invertase/pectin methylesterase inhibitor"/>
    <property type="match status" value="1"/>
</dbReference>
<organism evidence="4 5">
    <name type="scientific">Macleaya cordata</name>
    <name type="common">Five-seeded plume-poppy</name>
    <name type="synonym">Bocconia cordata</name>
    <dbReference type="NCBI Taxonomy" id="56857"/>
    <lineage>
        <taxon>Eukaryota</taxon>
        <taxon>Viridiplantae</taxon>
        <taxon>Streptophyta</taxon>
        <taxon>Embryophyta</taxon>
        <taxon>Tracheophyta</taxon>
        <taxon>Spermatophyta</taxon>
        <taxon>Magnoliopsida</taxon>
        <taxon>Ranunculales</taxon>
        <taxon>Papaveraceae</taxon>
        <taxon>Papaveroideae</taxon>
        <taxon>Macleaya</taxon>
    </lineage>
</organism>
<reference evidence="4 5" key="1">
    <citation type="journal article" date="2017" name="Mol. Plant">
        <title>The Genome of Medicinal Plant Macleaya cordata Provides New Insights into Benzylisoquinoline Alkaloids Metabolism.</title>
        <authorList>
            <person name="Liu X."/>
            <person name="Liu Y."/>
            <person name="Huang P."/>
            <person name="Ma Y."/>
            <person name="Qing Z."/>
            <person name="Tang Q."/>
            <person name="Cao H."/>
            <person name="Cheng P."/>
            <person name="Zheng Y."/>
            <person name="Yuan Z."/>
            <person name="Zhou Y."/>
            <person name="Liu J."/>
            <person name="Tang Z."/>
            <person name="Zhuo Y."/>
            <person name="Zhang Y."/>
            <person name="Yu L."/>
            <person name="Huang J."/>
            <person name="Yang P."/>
            <person name="Peng Q."/>
            <person name="Zhang J."/>
            <person name="Jiang W."/>
            <person name="Zhang Z."/>
            <person name="Lin K."/>
            <person name="Ro D.K."/>
            <person name="Chen X."/>
            <person name="Xiong X."/>
            <person name="Shang Y."/>
            <person name="Huang S."/>
            <person name="Zeng J."/>
        </authorList>
    </citation>
    <scope>NUCLEOTIDE SEQUENCE [LARGE SCALE GENOMIC DNA]</scope>
    <source>
        <strain evidence="5">cv. BLH2017</strain>
        <tissue evidence="4">Root</tissue>
    </source>
</reference>
<dbReference type="InterPro" id="IPR051955">
    <property type="entry name" value="PME_Inhibitor"/>
</dbReference>
<dbReference type="Pfam" id="PF04043">
    <property type="entry name" value="PMEI"/>
    <property type="match status" value="1"/>
</dbReference>
<evidence type="ECO:0000256" key="1">
    <source>
        <dbReference type="ARBA" id="ARBA00022729"/>
    </source>
</evidence>
<protein>
    <submittedName>
        <fullName evidence="4">Pectinesterase inhibitor domain</fullName>
    </submittedName>
</protein>
<sequence>MASNFQQKLLLVLLAVVVLISFFHYDQSYAAAAALVVPESGNFLEETCRHTHFYDLCVSSLQSDSRSSSNTSDLKGLLRISLDLATTNASHILSYIDNLLDNYNTSSNLNLTSLEFCEEDYGGYIATDLEWAIDAIYNNNNNNDGEDYELANSCIDEAITSTDFCKRGIDFDHDVVVVQLEAAEPIIPEPLANMNDIMSKLLHISQDILCYLSPDSCRQ</sequence>
<feature type="domain" description="Pectinesterase inhibitor" evidence="3">
    <location>
        <begin position="39"/>
        <end position="208"/>
    </location>
</feature>
<keyword evidence="1 2" id="KW-0732">Signal</keyword>
<dbReference type="GO" id="GO:0004857">
    <property type="term" value="F:enzyme inhibitor activity"/>
    <property type="evidence" value="ECO:0007669"/>
    <property type="project" value="InterPro"/>
</dbReference>
<dbReference type="Proteomes" id="UP000195402">
    <property type="component" value="Unassembled WGS sequence"/>
</dbReference>
<dbReference type="InterPro" id="IPR035513">
    <property type="entry name" value="Invertase/methylesterase_inhib"/>
</dbReference>
<dbReference type="NCBIfam" id="TIGR01614">
    <property type="entry name" value="PME_inhib"/>
    <property type="match status" value="1"/>
</dbReference>
<accession>A0A200PR75</accession>
<comment type="caution">
    <text evidence="4">The sequence shown here is derived from an EMBL/GenBank/DDBJ whole genome shotgun (WGS) entry which is preliminary data.</text>
</comment>